<evidence type="ECO:0000313" key="2">
    <source>
        <dbReference type="EnsemblPlants" id="ORGLA12G0082900.1"/>
    </source>
</evidence>
<dbReference type="OMA" id="WNLRQLT"/>
<reference evidence="2" key="1">
    <citation type="submission" date="2015-06" db="UniProtKB">
        <authorList>
            <consortium name="EnsemblPlants"/>
        </authorList>
    </citation>
    <scope>IDENTIFICATION</scope>
</reference>
<dbReference type="HOGENOM" id="CLU_108682_0_0_1"/>
<dbReference type="AlphaFoldDB" id="I1R5M3"/>
<protein>
    <submittedName>
        <fullName evidence="2">Uncharacterized protein</fullName>
    </submittedName>
</protein>
<dbReference type="EnsemblPlants" id="ORGLA12G0082900.1">
    <property type="protein sequence ID" value="ORGLA12G0082900.1"/>
    <property type="gene ID" value="ORGLA12G0082900"/>
</dbReference>
<keyword evidence="3" id="KW-1185">Reference proteome</keyword>
<dbReference type="Gramene" id="ORGLA12G0082900.1">
    <property type="protein sequence ID" value="ORGLA12G0082900.1"/>
    <property type="gene ID" value="ORGLA12G0082900"/>
</dbReference>
<evidence type="ECO:0000256" key="1">
    <source>
        <dbReference type="SAM" id="MobiDB-lite"/>
    </source>
</evidence>
<reference evidence="2 3" key="2">
    <citation type="submission" date="2018-04" db="EMBL/GenBank/DDBJ databases">
        <title>OglaRS2 (Oryza glaberrima Reference Sequence Version 2).</title>
        <authorList>
            <person name="Zhang J."/>
            <person name="Kudrna D."/>
            <person name="Lee S."/>
            <person name="Talag J."/>
            <person name="Rajasekar S."/>
            <person name="Wing R.A."/>
        </authorList>
    </citation>
    <scope>NUCLEOTIDE SEQUENCE [LARGE SCALE GENOMIC DNA]</scope>
    <source>
        <strain evidence="2 3">cv. IRGC 96717</strain>
    </source>
</reference>
<dbReference type="Proteomes" id="UP000007306">
    <property type="component" value="Chromosome 12"/>
</dbReference>
<accession>I1R5M3</accession>
<evidence type="ECO:0000313" key="3">
    <source>
        <dbReference type="Proteomes" id="UP000007306"/>
    </source>
</evidence>
<feature type="compositionally biased region" description="Basic and acidic residues" evidence="1">
    <location>
        <begin position="141"/>
        <end position="156"/>
    </location>
</feature>
<sequence length="156" mass="17817">MDSEPELKALPPPPLLALSQPQVDGAVRPWNLRQLTWRRPAISLSWAAAVPMLSSFRRRKRAPFLVALTAEEIEEDIYAPLPPSLPSVPLSSLPSRACLRHGGSVARRVERRLMEKEMEARLWSSRCSGCRREKKGRREKKKGEEGREKEGRREKK</sequence>
<feature type="region of interest" description="Disordered" evidence="1">
    <location>
        <begin position="129"/>
        <end position="156"/>
    </location>
</feature>
<name>I1R5M3_ORYGL</name>
<organism evidence="2 3">
    <name type="scientific">Oryza glaberrima</name>
    <name type="common">African rice</name>
    <dbReference type="NCBI Taxonomy" id="4538"/>
    <lineage>
        <taxon>Eukaryota</taxon>
        <taxon>Viridiplantae</taxon>
        <taxon>Streptophyta</taxon>
        <taxon>Embryophyta</taxon>
        <taxon>Tracheophyta</taxon>
        <taxon>Spermatophyta</taxon>
        <taxon>Magnoliopsida</taxon>
        <taxon>Liliopsida</taxon>
        <taxon>Poales</taxon>
        <taxon>Poaceae</taxon>
        <taxon>BOP clade</taxon>
        <taxon>Oryzoideae</taxon>
        <taxon>Oryzeae</taxon>
        <taxon>Oryzinae</taxon>
        <taxon>Oryza</taxon>
    </lineage>
</organism>
<proteinExistence type="predicted"/>